<name>A0A3B0MKJ5_THEAN</name>
<feature type="region of interest" description="Disordered" evidence="2">
    <location>
        <begin position="1523"/>
        <end position="1553"/>
    </location>
</feature>
<feature type="compositionally biased region" description="Polar residues" evidence="2">
    <location>
        <begin position="1525"/>
        <end position="1534"/>
    </location>
</feature>
<evidence type="ECO:0000313" key="3">
    <source>
        <dbReference type="EMBL" id="SVP90587.1"/>
    </source>
</evidence>
<reference evidence="3" key="1">
    <citation type="submission" date="2018-07" db="EMBL/GenBank/DDBJ databases">
        <authorList>
            <person name="Quirk P.G."/>
            <person name="Krulwich T.A."/>
        </authorList>
    </citation>
    <scope>NUCLEOTIDE SEQUENCE</scope>
    <source>
        <strain evidence="3">Anand</strain>
    </source>
</reference>
<feature type="region of interest" description="Disordered" evidence="2">
    <location>
        <begin position="1307"/>
        <end position="1326"/>
    </location>
</feature>
<dbReference type="VEuPathDB" id="PiroplasmaDB:TA15590"/>
<sequence length="1570" mass="170778">MKELKVLEDIIGLKFQYYNTINLNSSVTVTGPPDSNGPGTTGTEGTRDINTLNNTNNIKDINTSNNFSEENSTIQIAAPKVATVTKDTKDSTTTTNEDITAVGPDTVMGVIILNKYNIIIIYNKNEIKFYNINNIINTLQFNNLLFKLYFNNIINIITPVTVLAPTATDVNGTKDTTMGKGANDTFTEENLNEIAAVTKTGESSTFSMDTNSKGTEDIKEAPFGAVGEADPLGAAVGASTVTEDTVTDNILIELENELLIYNIKNLKIILKYKKIKKKLYKYKLINNLLIIIYENKLKIYKINQLIFFHQFNFNITFLSNFFQNYFILIDQYNHLYYLEISSVAVLGQTASNEPDINSNKDITVVPGTNTLTNSSSTNTSTKDTTGASTVTEENSNTRFAAPNLPTGPEGTRFETQSTTTTSEVTNTNTTTTNSTKDIDTIGASTVTEEKIPNEIAVVTKTGESGTFEDTTSKDIKASKGVGMDTKGAPTGADDDRVVYIEEDVVGASTVTGDTVMVKLMEIELKNYEDYKIISLYIYNNNIIISLYNNIDFLLLITKLSNNQLIILYYSFNELFIEYNNLGGNWDNSGNLEGNSGNLEGNLGNLQGNLENSENLVNSDVEDLEINYFLFEKWNILLIYSNKSISTLLITNNINLINFNTTPGKGANSTATECTGEKILNEIAAVTKTGESSTFTNSKDSEEVSKGAPFGASTDGTTDRGPHTVTEEYIIIKLYEGYNIESIEYEDYIKLILLYTNYENEIYRKNSLADTPTIKNPNVIFTLQNSNSLSIYFIDIYFGYNFTNHILSPSVTVLGPTESITPGKGANSTLMECTPGKGANFTATECTSEKNLNEIAAVTKIGESDTFSENITSKDIKASKVTNTRGLSTVTEEGVAVGASTVTDTVTEKLKYLYNNNVYKENIKLYESLLNILYNFDNNFDNFDSLDSTVENIENTAENMESMEISVENVDNTVENISLNKINEYIIIIKNLLNIQNNFNYILENNVTNNTNSTPGKGANFMGMECTMGKVTPLGRLLVGEPHSVTEELKKLVNKNINIKIEINEIKKLEEIIFYINQQLKFLYKKLFNIPLRCLVTTNSSSTTGKGANYTFTTPGKGANFTAIECTMGKRANFTAMECTQGKGANFTAMECNTKDSKDIGTVGMYTKVSPYGDNVAPFGTVGIGCRGTDTVTEELNEKLYNLINDIKLLYNKPLKINNNIKLYKFITLFNSPVTVTGPTASTAVPGTTNSTTTTTEVTDTKVNIITKDPTGAVGPSTVTEENSTPVIAAPKVGTTALTGPLGTRFESYSSTPTGKGANDTFSTTGKGANSTAIECTSGKNNNEIAVVTKSGESSTFSVDSKDTKGEGAGEVDPFGASTDGTTGRGPHTVTDTVTENIFGNMELNKELNNPILFNTQITQTKQLNNISIFSTFNNYQSLYDLANQFNTNTGTNTGFTGGFGNTVGNTSTGFTGGFTGSSTGFTGGFGNTGNTSNSGFTGFTGGFSNTKETPFGVKEVPFGVKESPFGTTGTTSKESPFGTTGTTTNGVVGRGPDTVTENIWTGIRKYDPLN</sequence>
<proteinExistence type="predicted"/>
<keyword evidence="1" id="KW-0175">Coiled coil</keyword>
<evidence type="ECO:0000256" key="1">
    <source>
        <dbReference type="SAM" id="Coils"/>
    </source>
</evidence>
<feature type="coiled-coil region" evidence="1">
    <location>
        <begin position="942"/>
        <end position="972"/>
    </location>
</feature>
<feature type="region of interest" description="Disordered" evidence="2">
    <location>
        <begin position="690"/>
        <end position="718"/>
    </location>
</feature>
<feature type="compositionally biased region" description="Low complexity" evidence="2">
    <location>
        <begin position="1538"/>
        <end position="1551"/>
    </location>
</feature>
<organism evidence="3">
    <name type="scientific">Theileria annulata</name>
    <dbReference type="NCBI Taxonomy" id="5874"/>
    <lineage>
        <taxon>Eukaryota</taxon>
        <taxon>Sar</taxon>
        <taxon>Alveolata</taxon>
        <taxon>Apicomplexa</taxon>
        <taxon>Aconoidasida</taxon>
        <taxon>Piroplasmida</taxon>
        <taxon>Theileriidae</taxon>
        <taxon>Theileria</taxon>
    </lineage>
</organism>
<evidence type="ECO:0000256" key="2">
    <source>
        <dbReference type="SAM" id="MobiDB-lite"/>
    </source>
</evidence>
<feature type="region of interest" description="Disordered" evidence="2">
    <location>
        <begin position="1353"/>
        <end position="1387"/>
    </location>
</feature>
<feature type="compositionally biased region" description="Low complexity" evidence="2">
    <location>
        <begin position="368"/>
        <end position="391"/>
    </location>
</feature>
<protein>
    <submittedName>
        <fullName evidence="3">Uncharacterized protein</fullName>
    </submittedName>
</protein>
<feature type="region of interest" description="Disordered" evidence="2">
    <location>
        <begin position="357"/>
        <end position="436"/>
    </location>
</feature>
<feature type="compositionally biased region" description="Polar residues" evidence="2">
    <location>
        <begin position="37"/>
        <end position="55"/>
    </location>
</feature>
<feature type="region of interest" description="Disordered" evidence="2">
    <location>
        <begin position="29"/>
        <end position="55"/>
    </location>
</feature>
<gene>
    <name evidence="3" type="ORF">TAT_000129600</name>
    <name evidence="4" type="ORF">TAV_000129700</name>
</gene>
<dbReference type="EMBL" id="UIVT01000002">
    <property type="protein sequence ID" value="SVP90587.1"/>
    <property type="molecule type" value="Genomic_DNA"/>
</dbReference>
<evidence type="ECO:0000313" key="4">
    <source>
        <dbReference type="EMBL" id="SVP91103.1"/>
    </source>
</evidence>
<dbReference type="EMBL" id="UIVS01000002">
    <property type="protein sequence ID" value="SVP91103.1"/>
    <property type="molecule type" value="Genomic_DNA"/>
</dbReference>
<accession>A0A3B0MKJ5</accession>
<feature type="compositionally biased region" description="Low complexity" evidence="2">
    <location>
        <begin position="415"/>
        <end position="435"/>
    </location>
</feature>